<dbReference type="AlphaFoldDB" id="A0A8J3RV55"/>
<dbReference type="Proteomes" id="UP000616724">
    <property type="component" value="Unassembled WGS sequence"/>
</dbReference>
<evidence type="ECO:0000256" key="1">
    <source>
        <dbReference type="SAM" id="MobiDB-lite"/>
    </source>
</evidence>
<keyword evidence="3" id="KW-1185">Reference proteome</keyword>
<sequence length="60" mass="6619">MNRRHRPRLLLDGGEPGAGKLPKRIPGEAKRRIDLLDAQEGEPHPDETDGGDRRDLPATA</sequence>
<feature type="region of interest" description="Disordered" evidence="1">
    <location>
        <begin position="1"/>
        <end position="60"/>
    </location>
</feature>
<gene>
    <name evidence="2" type="ORF">Plo01_52070</name>
</gene>
<dbReference type="EMBL" id="BOOH01000044">
    <property type="protein sequence ID" value="GIH78778.1"/>
    <property type="molecule type" value="Genomic_DNA"/>
</dbReference>
<accession>A0A8J3RV55</accession>
<evidence type="ECO:0000313" key="2">
    <source>
        <dbReference type="EMBL" id="GIH78778.1"/>
    </source>
</evidence>
<comment type="caution">
    <text evidence="2">The sequence shown here is derived from an EMBL/GenBank/DDBJ whole genome shotgun (WGS) entry which is preliminary data.</text>
</comment>
<feature type="compositionally biased region" description="Basic and acidic residues" evidence="1">
    <location>
        <begin position="25"/>
        <end position="60"/>
    </location>
</feature>
<dbReference type="RefSeq" id="WP_203893276.1">
    <property type="nucleotide sequence ID" value="NZ_BOOH01000044.1"/>
</dbReference>
<protein>
    <submittedName>
        <fullName evidence="2">Uncharacterized protein</fullName>
    </submittedName>
</protein>
<reference evidence="2 3" key="1">
    <citation type="submission" date="2021-01" db="EMBL/GenBank/DDBJ databases">
        <title>Whole genome shotgun sequence of Planobispora longispora NBRC 13918.</title>
        <authorList>
            <person name="Komaki H."/>
            <person name="Tamura T."/>
        </authorList>
    </citation>
    <scope>NUCLEOTIDE SEQUENCE [LARGE SCALE GENOMIC DNA]</scope>
    <source>
        <strain evidence="2 3">NBRC 13918</strain>
    </source>
</reference>
<proteinExistence type="predicted"/>
<organism evidence="2 3">
    <name type="scientific">Planobispora longispora</name>
    <dbReference type="NCBI Taxonomy" id="28887"/>
    <lineage>
        <taxon>Bacteria</taxon>
        <taxon>Bacillati</taxon>
        <taxon>Actinomycetota</taxon>
        <taxon>Actinomycetes</taxon>
        <taxon>Streptosporangiales</taxon>
        <taxon>Streptosporangiaceae</taxon>
        <taxon>Planobispora</taxon>
    </lineage>
</organism>
<evidence type="ECO:0000313" key="3">
    <source>
        <dbReference type="Proteomes" id="UP000616724"/>
    </source>
</evidence>
<name>A0A8J3RV55_9ACTN</name>